<reference evidence="1" key="1">
    <citation type="submission" date="2023-07" db="EMBL/GenBank/DDBJ databases">
        <title>Sorghum-associated microbial communities from plants grown in Nebraska, USA.</title>
        <authorList>
            <person name="Schachtman D."/>
        </authorList>
    </citation>
    <scope>NUCLEOTIDE SEQUENCE</scope>
    <source>
        <strain evidence="1">1457</strain>
    </source>
</reference>
<dbReference type="EMBL" id="JAVDSW010000001">
    <property type="protein sequence ID" value="MDR6701636.1"/>
    <property type="molecule type" value="Genomic_DNA"/>
</dbReference>
<organism evidence="1 2">
    <name type="scientific">Agrobacterium tumefaciens</name>
    <dbReference type="NCBI Taxonomy" id="358"/>
    <lineage>
        <taxon>Bacteria</taxon>
        <taxon>Pseudomonadati</taxon>
        <taxon>Pseudomonadota</taxon>
        <taxon>Alphaproteobacteria</taxon>
        <taxon>Hyphomicrobiales</taxon>
        <taxon>Rhizobiaceae</taxon>
        <taxon>Rhizobium/Agrobacterium group</taxon>
        <taxon>Agrobacterium</taxon>
        <taxon>Agrobacterium tumefaciens complex</taxon>
    </lineage>
</organism>
<dbReference type="AlphaFoldDB" id="A0AAW8LQK2"/>
<proteinExistence type="predicted"/>
<sequence>MKEAEASHFFHLLNLEGQALAPPPPERTYTEKLAFLAANTKGAEMTPPNADDYRRARSANIAELRRSLTSYKC</sequence>
<gene>
    <name evidence="1" type="ORF">J2W61_001464</name>
</gene>
<comment type="caution">
    <text evidence="1">The sequence shown here is derived from an EMBL/GenBank/DDBJ whole genome shotgun (WGS) entry which is preliminary data.</text>
</comment>
<name>A0AAW8LQK2_AGRTU</name>
<evidence type="ECO:0000313" key="2">
    <source>
        <dbReference type="Proteomes" id="UP001265315"/>
    </source>
</evidence>
<evidence type="ECO:0000313" key="1">
    <source>
        <dbReference type="EMBL" id="MDR6701636.1"/>
    </source>
</evidence>
<accession>A0AAW8LQK2</accession>
<dbReference type="Proteomes" id="UP001265315">
    <property type="component" value="Unassembled WGS sequence"/>
</dbReference>
<protein>
    <submittedName>
        <fullName evidence="1">Uncharacterized protein</fullName>
    </submittedName>
</protein>